<keyword evidence="1" id="KW-0472">Membrane</keyword>
<dbReference type="Proteomes" id="UP000051984">
    <property type="component" value="Unassembled WGS sequence"/>
</dbReference>
<organism evidence="2 3">
    <name type="scientific">Lacticaseibacillus zeae DSM 20178 = KCTC 3804</name>
    <dbReference type="NCBI Taxonomy" id="1423816"/>
    <lineage>
        <taxon>Bacteria</taxon>
        <taxon>Bacillati</taxon>
        <taxon>Bacillota</taxon>
        <taxon>Bacilli</taxon>
        <taxon>Lactobacillales</taxon>
        <taxon>Lactobacillaceae</taxon>
        <taxon>Lacticaseibacillus</taxon>
    </lineage>
</organism>
<dbReference type="PATRIC" id="fig|1423816.3.peg.1592"/>
<feature type="transmembrane region" description="Helical" evidence="1">
    <location>
        <begin position="12"/>
        <end position="37"/>
    </location>
</feature>
<name>A0A0R1EV78_LACZE</name>
<evidence type="ECO:0000313" key="3">
    <source>
        <dbReference type="Proteomes" id="UP000051984"/>
    </source>
</evidence>
<dbReference type="Pfam" id="PF14079">
    <property type="entry name" value="DUF4260"/>
    <property type="match status" value="1"/>
</dbReference>
<gene>
    <name evidence="2" type="ORF">FD51_GL001525</name>
</gene>
<keyword evidence="1" id="KW-1133">Transmembrane helix</keyword>
<dbReference type="eggNOG" id="ENOG5032SZF">
    <property type="taxonomic scope" value="Bacteria"/>
</dbReference>
<dbReference type="RefSeq" id="WP_010490101.1">
    <property type="nucleotide sequence ID" value="NZ_AZCT01000002.1"/>
</dbReference>
<evidence type="ECO:0000313" key="2">
    <source>
        <dbReference type="EMBL" id="KRK13318.1"/>
    </source>
</evidence>
<protein>
    <recommendedName>
        <fullName evidence="4">DUF4260 domain-containing protein</fullName>
    </recommendedName>
</protein>
<keyword evidence="1" id="KW-0812">Transmembrane</keyword>
<evidence type="ECO:0000256" key="1">
    <source>
        <dbReference type="SAM" id="Phobius"/>
    </source>
</evidence>
<sequence length="103" mass="11380">MKWLPRTESALGFALIIYFYFVHFTFSWLLFIIGFLIPDISALGFLVNEKVGNVCYDIGHTLIGPIILGGLALIGVQHGLLAAALIWSAHILGDRTLGFGLRY</sequence>
<comment type="caution">
    <text evidence="2">The sequence shown here is derived from an EMBL/GenBank/DDBJ whole genome shotgun (WGS) entry which is preliminary data.</text>
</comment>
<dbReference type="EMBL" id="AZCT01000002">
    <property type="protein sequence ID" value="KRK13318.1"/>
    <property type="molecule type" value="Genomic_DNA"/>
</dbReference>
<feature type="transmembrane region" description="Helical" evidence="1">
    <location>
        <begin position="66"/>
        <end position="87"/>
    </location>
</feature>
<accession>A0A0R1EV78</accession>
<proteinExistence type="predicted"/>
<evidence type="ECO:0008006" key="4">
    <source>
        <dbReference type="Google" id="ProtNLM"/>
    </source>
</evidence>
<reference evidence="2 3" key="1">
    <citation type="journal article" date="2015" name="Genome Announc.">
        <title>Expanding the biotechnology potential of lactobacilli through comparative genomics of 213 strains and associated genera.</title>
        <authorList>
            <person name="Sun Z."/>
            <person name="Harris H.M."/>
            <person name="McCann A."/>
            <person name="Guo C."/>
            <person name="Argimon S."/>
            <person name="Zhang W."/>
            <person name="Yang X."/>
            <person name="Jeffery I.B."/>
            <person name="Cooney J.C."/>
            <person name="Kagawa T.F."/>
            <person name="Liu W."/>
            <person name="Song Y."/>
            <person name="Salvetti E."/>
            <person name="Wrobel A."/>
            <person name="Rasinkangas P."/>
            <person name="Parkhill J."/>
            <person name="Rea M.C."/>
            <person name="O'Sullivan O."/>
            <person name="Ritari J."/>
            <person name="Douillard F.P."/>
            <person name="Paul Ross R."/>
            <person name="Yang R."/>
            <person name="Briner A.E."/>
            <person name="Felis G.E."/>
            <person name="de Vos W.M."/>
            <person name="Barrangou R."/>
            <person name="Klaenhammer T.R."/>
            <person name="Caufield P.W."/>
            <person name="Cui Y."/>
            <person name="Zhang H."/>
            <person name="O'Toole P.W."/>
        </authorList>
    </citation>
    <scope>NUCLEOTIDE SEQUENCE [LARGE SCALE GENOMIC DNA]</scope>
    <source>
        <strain evidence="2 3">DSM 20178</strain>
    </source>
</reference>
<dbReference type="AlphaFoldDB" id="A0A0R1EV78"/>
<dbReference type="InterPro" id="IPR025356">
    <property type="entry name" value="DUF4260"/>
</dbReference>